<sequence>MVYTDSQRDIVLAALASLEETLWEKHSTHHIKGMLAPLDWASQDSSAELHRLHLKMTAIQRGALTDRENLILAAALEDLVQTVNTREDLSGILHGTRLSATDLSSYQFALDVVNMSPDLTANALYRPRQAPAVSSPAHHAPVRSTEAISL</sequence>
<evidence type="ECO:0000313" key="3">
    <source>
        <dbReference type="Proteomes" id="UP000253204"/>
    </source>
</evidence>
<evidence type="ECO:0000256" key="1">
    <source>
        <dbReference type="SAM" id="MobiDB-lite"/>
    </source>
</evidence>
<feature type="region of interest" description="Disordered" evidence="1">
    <location>
        <begin position="131"/>
        <end position="150"/>
    </location>
</feature>
<protein>
    <submittedName>
        <fullName evidence="2">Uncharacterized protein</fullName>
    </submittedName>
</protein>
<name>A0A368UBK7_9GAMM</name>
<organism evidence="2 3">
    <name type="scientific">Vreelandella rituensis</name>
    <dbReference type="NCBI Taxonomy" id="2282306"/>
    <lineage>
        <taxon>Bacteria</taxon>
        <taxon>Pseudomonadati</taxon>
        <taxon>Pseudomonadota</taxon>
        <taxon>Gammaproteobacteria</taxon>
        <taxon>Oceanospirillales</taxon>
        <taxon>Halomonadaceae</taxon>
        <taxon>Vreelandella</taxon>
    </lineage>
</organism>
<dbReference type="AlphaFoldDB" id="A0A368UBK7"/>
<gene>
    <name evidence="2" type="ORF">DU506_00945</name>
</gene>
<reference evidence="2 3" key="1">
    <citation type="submission" date="2018-07" db="EMBL/GenBank/DDBJ databases">
        <title>Halomonas rutogse sp. nov., isolated from Lake TangqianCo on Tibetan Plateau.</title>
        <authorList>
            <person name="Lu H."/>
            <person name="Xing P."/>
            <person name="Wu Q."/>
        </authorList>
    </citation>
    <scope>NUCLEOTIDE SEQUENCE [LARGE SCALE GENOMIC DNA]</scope>
    <source>
        <strain evidence="2 3">TQ8S</strain>
    </source>
</reference>
<proteinExistence type="predicted"/>
<comment type="caution">
    <text evidence="2">The sequence shown here is derived from an EMBL/GenBank/DDBJ whole genome shotgun (WGS) entry which is preliminary data.</text>
</comment>
<accession>A0A368UBK7</accession>
<dbReference type="EMBL" id="QPIJ01000001">
    <property type="protein sequence ID" value="RCV93752.1"/>
    <property type="molecule type" value="Genomic_DNA"/>
</dbReference>
<keyword evidence="3" id="KW-1185">Reference proteome</keyword>
<evidence type="ECO:0000313" key="2">
    <source>
        <dbReference type="EMBL" id="RCV93752.1"/>
    </source>
</evidence>
<dbReference type="Proteomes" id="UP000253204">
    <property type="component" value="Unassembled WGS sequence"/>
</dbReference>
<dbReference type="RefSeq" id="WP_114485080.1">
    <property type="nucleotide sequence ID" value="NZ_CBCSHM010000007.1"/>
</dbReference>